<dbReference type="EMBL" id="FJNE01000006">
    <property type="protein sequence ID" value="CZQ96733.1"/>
    <property type="molecule type" value="Genomic_DNA"/>
</dbReference>
<keyword evidence="1" id="KW-0472">Membrane</keyword>
<organism evidence="2 3">
    <name type="scientific">Trichococcus palustris</name>
    <dbReference type="NCBI Taxonomy" id="140314"/>
    <lineage>
        <taxon>Bacteria</taxon>
        <taxon>Bacillati</taxon>
        <taxon>Bacillota</taxon>
        <taxon>Bacilli</taxon>
        <taxon>Lactobacillales</taxon>
        <taxon>Carnobacteriaceae</taxon>
        <taxon>Trichococcus</taxon>
    </lineage>
</organism>
<keyword evidence="3" id="KW-1185">Reference proteome</keyword>
<feature type="transmembrane region" description="Helical" evidence="1">
    <location>
        <begin position="6"/>
        <end position="21"/>
    </location>
</feature>
<keyword evidence="1" id="KW-0812">Transmembrane</keyword>
<evidence type="ECO:0000313" key="3">
    <source>
        <dbReference type="Proteomes" id="UP000242754"/>
    </source>
</evidence>
<protein>
    <submittedName>
        <fullName evidence="2">Uncharacterized protein</fullName>
    </submittedName>
</protein>
<name>A0A143YTJ1_9LACT</name>
<evidence type="ECO:0000256" key="1">
    <source>
        <dbReference type="SAM" id="Phobius"/>
    </source>
</evidence>
<dbReference type="RefSeq" id="WP_087033598.1">
    <property type="nucleotide sequence ID" value="NZ_FJNE01000006.1"/>
</dbReference>
<feature type="transmembrane region" description="Helical" evidence="1">
    <location>
        <begin position="66"/>
        <end position="88"/>
    </location>
</feature>
<gene>
    <name evidence="2" type="ORF">Tpal_2045</name>
</gene>
<dbReference type="OrthoDB" id="2974281at2"/>
<keyword evidence="1" id="KW-1133">Transmembrane helix</keyword>
<accession>A0A143YTJ1</accession>
<dbReference type="AlphaFoldDB" id="A0A143YTJ1"/>
<evidence type="ECO:0000313" key="2">
    <source>
        <dbReference type="EMBL" id="CZQ96733.1"/>
    </source>
</evidence>
<dbReference type="STRING" id="140314.SAMN04488076_10482"/>
<proteinExistence type="predicted"/>
<reference evidence="2 3" key="1">
    <citation type="submission" date="2016-02" db="EMBL/GenBank/DDBJ databases">
        <authorList>
            <person name="Wen L."/>
            <person name="He K."/>
            <person name="Yang H."/>
        </authorList>
    </citation>
    <scope>NUCLEOTIDE SEQUENCE [LARGE SCALE GENOMIC DNA]</scope>
    <source>
        <strain evidence="2">Trichococcus palustris</strain>
    </source>
</reference>
<sequence length="271" mass="32437">MAMITHIFYILIIILLLLIREKISFKSGLIDLFLLGALVLMVVYLFNYYEITKNIQVTQFFDSLKLILQIILLLIGVIIFLLAIIGFWGKRYTLRVDNFNIGGINVLFDRSNEIFIRAVGGLLETKRSIFKFDKRVDNIYEVFNSYYEIYKYLRDNIELLDSEKDIELYSLTLGMISQLNRFLTKHQNDYRRWYDKVSSDDRVCIYDKNQNKYTEEIIIFHGTTIQKIQEQYYRYDELVKDFETLNRSFSDNRIATAFKLKNHYWEENIDA</sequence>
<dbReference type="Proteomes" id="UP000242754">
    <property type="component" value="Unassembled WGS sequence"/>
</dbReference>
<feature type="transmembrane region" description="Helical" evidence="1">
    <location>
        <begin position="28"/>
        <end position="46"/>
    </location>
</feature>